<keyword evidence="3" id="KW-1185">Reference proteome</keyword>
<protein>
    <submittedName>
        <fullName evidence="2">Uncharacterized protein</fullName>
    </submittedName>
</protein>
<dbReference type="AlphaFoldDB" id="A0A9E7KXZ3"/>
<evidence type="ECO:0000256" key="1">
    <source>
        <dbReference type="SAM" id="Phobius"/>
    </source>
</evidence>
<proteinExistence type="predicted"/>
<dbReference type="EMBL" id="CP097510">
    <property type="protein sequence ID" value="URE36487.1"/>
    <property type="molecule type" value="Genomic_DNA"/>
</dbReference>
<keyword evidence="1" id="KW-0472">Membrane</keyword>
<evidence type="ECO:0000313" key="2">
    <source>
        <dbReference type="EMBL" id="URE36487.1"/>
    </source>
</evidence>
<keyword evidence="1" id="KW-1133">Transmembrane helix</keyword>
<reference evidence="2" key="1">
    <citation type="submission" date="2022-05" db="EMBL/GenBank/DDBJ databases">
        <title>The Musa troglodytarum L. genome provides insights into the mechanism of non-climacteric behaviour and enrichment of carotenoids.</title>
        <authorList>
            <person name="Wang J."/>
        </authorList>
    </citation>
    <scope>NUCLEOTIDE SEQUENCE</scope>
    <source>
        <tissue evidence="2">Leaf</tissue>
    </source>
</reference>
<evidence type="ECO:0000313" key="3">
    <source>
        <dbReference type="Proteomes" id="UP001055439"/>
    </source>
</evidence>
<sequence length="137" mass="15700">MHLEWRIAFACIHGISCYLFFFCFLSWTLGPFIPSYPHFSSHLICDWHGVANCAVHNCNANRSSSEGATGRVDGGSSEGRRVKARAFFGIRATRSPQLFVSPLDLSAKKKIDDFFLRKEPYFPLVFLDLIKKDWFFL</sequence>
<dbReference type="Proteomes" id="UP001055439">
    <property type="component" value="Chromosome 8"/>
</dbReference>
<feature type="transmembrane region" description="Helical" evidence="1">
    <location>
        <begin position="7"/>
        <end position="29"/>
    </location>
</feature>
<name>A0A9E7KXZ3_9LILI</name>
<accession>A0A9E7KXZ3</accession>
<keyword evidence="1" id="KW-0812">Transmembrane</keyword>
<gene>
    <name evidence="2" type="ORF">MUK42_37732</name>
</gene>
<organism evidence="2 3">
    <name type="scientific">Musa troglodytarum</name>
    <name type="common">fe'i banana</name>
    <dbReference type="NCBI Taxonomy" id="320322"/>
    <lineage>
        <taxon>Eukaryota</taxon>
        <taxon>Viridiplantae</taxon>
        <taxon>Streptophyta</taxon>
        <taxon>Embryophyta</taxon>
        <taxon>Tracheophyta</taxon>
        <taxon>Spermatophyta</taxon>
        <taxon>Magnoliopsida</taxon>
        <taxon>Liliopsida</taxon>
        <taxon>Zingiberales</taxon>
        <taxon>Musaceae</taxon>
        <taxon>Musa</taxon>
    </lineage>
</organism>